<organism evidence="1 2">
    <name type="scientific">Acaulospora colombiana</name>
    <dbReference type="NCBI Taxonomy" id="27376"/>
    <lineage>
        <taxon>Eukaryota</taxon>
        <taxon>Fungi</taxon>
        <taxon>Fungi incertae sedis</taxon>
        <taxon>Mucoromycota</taxon>
        <taxon>Glomeromycotina</taxon>
        <taxon>Glomeromycetes</taxon>
        <taxon>Diversisporales</taxon>
        <taxon>Acaulosporaceae</taxon>
        <taxon>Acaulospora</taxon>
    </lineage>
</organism>
<keyword evidence="2" id="KW-1185">Reference proteome</keyword>
<proteinExistence type="predicted"/>
<dbReference type="EMBL" id="CAJVPT010002498">
    <property type="protein sequence ID" value="CAG8482125.1"/>
    <property type="molecule type" value="Genomic_DNA"/>
</dbReference>
<protein>
    <submittedName>
        <fullName evidence="1">11992_t:CDS:1</fullName>
    </submittedName>
</protein>
<evidence type="ECO:0000313" key="1">
    <source>
        <dbReference type="EMBL" id="CAG8482125.1"/>
    </source>
</evidence>
<comment type="caution">
    <text evidence="1">The sequence shown here is derived from an EMBL/GenBank/DDBJ whole genome shotgun (WGS) entry which is preliminary data.</text>
</comment>
<name>A0ACA9KNL5_9GLOM</name>
<gene>
    <name evidence="1" type="ORF">ACOLOM_LOCUS2025</name>
</gene>
<accession>A0ACA9KNL5</accession>
<reference evidence="1" key="1">
    <citation type="submission" date="2021-06" db="EMBL/GenBank/DDBJ databases">
        <authorList>
            <person name="Kallberg Y."/>
            <person name="Tangrot J."/>
            <person name="Rosling A."/>
        </authorList>
    </citation>
    <scope>NUCLEOTIDE SEQUENCE</scope>
    <source>
        <strain evidence="1">CL356</strain>
    </source>
</reference>
<evidence type="ECO:0000313" key="2">
    <source>
        <dbReference type="Proteomes" id="UP000789525"/>
    </source>
</evidence>
<dbReference type="Proteomes" id="UP000789525">
    <property type="component" value="Unassembled WGS sequence"/>
</dbReference>
<sequence>MAPHIVTKPTIDELSIALVDLVVEESRKAINARDRFTIGLSGGSLPKVLATDLKDREDVEWDKWQVFFCDERLVPLDSEDSNYLLCKRELFDHVPIPPERIHTINNELIPKDQDAFTEEVSQEIIDDYEKQLIEVFACVNAVKFPVFDLLLLGIGPDGHTCSLFPGHSLLDESSLWVAYIEDSPKPPPRRITFTLPVINHAHTVAFVATGAGKQDVLCKILEEDGKDLPAQLVKPSHGRLYWFLDDKAAAKLTSK</sequence>